<dbReference type="PANTHER" id="PTHR30302:SF1">
    <property type="entry name" value="HYDROGENASE 2 MATURATION PROTEASE"/>
    <property type="match status" value="1"/>
</dbReference>
<dbReference type="GO" id="GO:0016485">
    <property type="term" value="P:protein processing"/>
    <property type="evidence" value="ECO:0007669"/>
    <property type="project" value="TreeGrafter"/>
</dbReference>
<evidence type="ECO:0000256" key="1">
    <source>
        <dbReference type="ARBA" id="ARBA00006814"/>
    </source>
</evidence>
<dbReference type="AlphaFoldDB" id="A0A7W1XR91"/>
<gene>
    <name evidence="7" type="ORF">H2C83_05720</name>
</gene>
<evidence type="ECO:0000313" key="7">
    <source>
        <dbReference type="EMBL" id="MBA4601827.1"/>
    </source>
</evidence>
<protein>
    <submittedName>
        <fullName evidence="7">HyaD/HybD family hydrogenase maturation endopeptidase</fullName>
    </submittedName>
</protein>
<keyword evidence="6" id="KW-0378">Hydrolase</keyword>
<comment type="similarity">
    <text evidence="1">Belongs to the peptidase A31 family.</text>
</comment>
<evidence type="ECO:0000256" key="4">
    <source>
        <dbReference type="ARBA" id="ARBA00022723"/>
    </source>
</evidence>
<dbReference type="EMBL" id="JACEOL010000018">
    <property type="protein sequence ID" value="MBA4601827.1"/>
    <property type="molecule type" value="Genomic_DNA"/>
</dbReference>
<evidence type="ECO:0000256" key="5">
    <source>
        <dbReference type="ARBA" id="ARBA00022750"/>
    </source>
</evidence>
<dbReference type="FunFam" id="3.40.50.1450:FF:000002">
    <property type="entry name" value="Hydrogenase 1 maturation protease"/>
    <property type="match status" value="1"/>
</dbReference>
<evidence type="ECO:0000256" key="3">
    <source>
        <dbReference type="ARBA" id="ARBA00022670"/>
    </source>
</evidence>
<reference evidence="7 8" key="1">
    <citation type="submission" date="2020-07" db="EMBL/GenBank/DDBJ databases">
        <title>Thermoactinomyces phylogeny.</title>
        <authorList>
            <person name="Dunlap C."/>
        </authorList>
    </citation>
    <scope>NUCLEOTIDE SEQUENCE [LARGE SCALE GENOMIC DNA]</scope>
    <source>
        <strain evidence="7 8">AMNI-1</strain>
    </source>
</reference>
<dbReference type="SUPFAM" id="SSF53163">
    <property type="entry name" value="HybD-like"/>
    <property type="match status" value="1"/>
</dbReference>
<keyword evidence="3" id="KW-0645">Protease</keyword>
<organism evidence="7 8">
    <name type="scientific">Thermoactinomyces mirandus</name>
    <dbReference type="NCBI Taxonomy" id="2756294"/>
    <lineage>
        <taxon>Bacteria</taxon>
        <taxon>Bacillati</taxon>
        <taxon>Bacillota</taxon>
        <taxon>Bacilli</taxon>
        <taxon>Bacillales</taxon>
        <taxon>Thermoactinomycetaceae</taxon>
        <taxon>Thermoactinomyces</taxon>
    </lineage>
</organism>
<dbReference type="GO" id="GO:0008047">
    <property type="term" value="F:enzyme activator activity"/>
    <property type="evidence" value="ECO:0007669"/>
    <property type="project" value="InterPro"/>
</dbReference>
<dbReference type="Pfam" id="PF01750">
    <property type="entry name" value="HycI"/>
    <property type="match status" value="1"/>
</dbReference>
<dbReference type="GO" id="GO:0004190">
    <property type="term" value="F:aspartic-type endopeptidase activity"/>
    <property type="evidence" value="ECO:0007669"/>
    <property type="project" value="UniProtKB-KW"/>
</dbReference>
<dbReference type="InterPro" id="IPR000671">
    <property type="entry name" value="Peptidase_A31"/>
</dbReference>
<dbReference type="RefSeq" id="WP_181738838.1">
    <property type="nucleotide sequence ID" value="NZ_JACEOL010000018.1"/>
</dbReference>
<keyword evidence="2" id="KW-0533">Nickel</keyword>
<comment type="caution">
    <text evidence="7">The sequence shown here is derived from an EMBL/GenBank/DDBJ whole genome shotgun (WGS) entry which is preliminary data.</text>
</comment>
<evidence type="ECO:0000256" key="2">
    <source>
        <dbReference type="ARBA" id="ARBA00022596"/>
    </source>
</evidence>
<proteinExistence type="inferred from homology"/>
<name>A0A7W1XR91_9BACL</name>
<dbReference type="PANTHER" id="PTHR30302">
    <property type="entry name" value="HYDROGENASE 1 MATURATION PROTEASE"/>
    <property type="match status" value="1"/>
</dbReference>
<evidence type="ECO:0000256" key="6">
    <source>
        <dbReference type="ARBA" id="ARBA00022801"/>
    </source>
</evidence>
<dbReference type="Gene3D" id="3.40.50.1450">
    <property type="entry name" value="HybD-like"/>
    <property type="match status" value="1"/>
</dbReference>
<dbReference type="PRINTS" id="PR00446">
    <property type="entry name" value="HYDRGNUPTAKE"/>
</dbReference>
<keyword evidence="8" id="KW-1185">Reference proteome</keyword>
<dbReference type="CDD" id="cd06062">
    <property type="entry name" value="H2MP_MemB-H2up"/>
    <property type="match status" value="1"/>
</dbReference>
<dbReference type="GO" id="GO:0046872">
    <property type="term" value="F:metal ion binding"/>
    <property type="evidence" value="ECO:0007669"/>
    <property type="project" value="UniProtKB-KW"/>
</dbReference>
<dbReference type="InterPro" id="IPR023430">
    <property type="entry name" value="Pept_HybD-like_dom_sf"/>
</dbReference>
<accession>A0A7W1XR91</accession>
<dbReference type="Proteomes" id="UP000538292">
    <property type="component" value="Unassembled WGS sequence"/>
</dbReference>
<sequence length="174" mass="19275">MQGKNLKVKKVSNHTITDQKNIKIIGIGNTLYSDEGVGVHLLPYLEEALSGYDNVEIIEGATDGMKLLEPVEEADYLIIIDAINAGKPGGELITIRNREIPKYYGVKMSIHQVGFQEVLFAADLQERLPEEMVMFGIQPASLELGVELSAIVKEKLPELAENVVEQIKQWSGKN</sequence>
<dbReference type="NCBIfam" id="TIGR00072">
    <property type="entry name" value="hydrog_prot"/>
    <property type="match status" value="1"/>
</dbReference>
<keyword evidence="4" id="KW-0479">Metal-binding</keyword>
<evidence type="ECO:0000313" key="8">
    <source>
        <dbReference type="Proteomes" id="UP000538292"/>
    </source>
</evidence>
<keyword evidence="5" id="KW-0064">Aspartyl protease</keyword>